<dbReference type="SUPFAM" id="SSF56672">
    <property type="entry name" value="DNA/RNA polymerases"/>
    <property type="match status" value="1"/>
</dbReference>
<dbReference type="InterPro" id="IPR043128">
    <property type="entry name" value="Rev_trsase/Diguanyl_cyclase"/>
</dbReference>
<evidence type="ECO:0000256" key="2">
    <source>
        <dbReference type="ARBA" id="ARBA00022670"/>
    </source>
</evidence>
<dbReference type="FunFam" id="3.30.70.270:FF:000020">
    <property type="entry name" value="Transposon Tf2-6 polyprotein-like Protein"/>
    <property type="match status" value="1"/>
</dbReference>
<dbReference type="InterPro" id="IPR041577">
    <property type="entry name" value="RT_RNaseH_2"/>
</dbReference>
<dbReference type="InterPro" id="IPR001584">
    <property type="entry name" value="Integrase_cat-core"/>
</dbReference>
<dbReference type="FunFam" id="3.10.20.370:FF:000001">
    <property type="entry name" value="Retrovirus-related Pol polyprotein from transposon 17.6-like protein"/>
    <property type="match status" value="1"/>
</dbReference>
<evidence type="ECO:0000256" key="5">
    <source>
        <dbReference type="ARBA" id="ARBA00022722"/>
    </source>
</evidence>
<organism evidence="12 13">
    <name type="scientific">Trichuris suis</name>
    <name type="common">pig whipworm</name>
    <dbReference type="NCBI Taxonomy" id="68888"/>
    <lineage>
        <taxon>Eukaryota</taxon>
        <taxon>Metazoa</taxon>
        <taxon>Ecdysozoa</taxon>
        <taxon>Nematoda</taxon>
        <taxon>Enoplea</taxon>
        <taxon>Dorylaimia</taxon>
        <taxon>Trichinellida</taxon>
        <taxon>Trichuridae</taxon>
        <taxon>Trichuris</taxon>
    </lineage>
</organism>
<dbReference type="PANTHER" id="PTHR37984">
    <property type="entry name" value="PROTEIN CBG26694"/>
    <property type="match status" value="1"/>
</dbReference>
<dbReference type="InterPro" id="IPR000477">
    <property type="entry name" value="RT_dom"/>
</dbReference>
<keyword evidence="5" id="KW-0540">Nuclease</keyword>
<dbReference type="AlphaFoldDB" id="A0A085LS76"/>
<dbReference type="PROSITE" id="PS50994">
    <property type="entry name" value="INTEGRASE"/>
    <property type="match status" value="1"/>
</dbReference>
<dbReference type="FunFam" id="3.10.10.10:FF:000007">
    <property type="entry name" value="Retrovirus-related Pol polyprotein from transposon 17.6-like Protein"/>
    <property type="match status" value="1"/>
</dbReference>
<keyword evidence="3" id="KW-0808">Transferase</keyword>
<keyword evidence="8" id="KW-0695">RNA-directed DNA polymerase</keyword>
<dbReference type="Proteomes" id="UP000030764">
    <property type="component" value="Unassembled WGS sequence"/>
</dbReference>
<dbReference type="Gene3D" id="3.10.10.10">
    <property type="entry name" value="HIV Type 1 Reverse Transcriptase, subunit A, domain 1"/>
    <property type="match status" value="1"/>
</dbReference>
<keyword evidence="7" id="KW-0378">Hydrolase</keyword>
<dbReference type="Pfam" id="PF17919">
    <property type="entry name" value="RT_RNaseH_2"/>
    <property type="match status" value="1"/>
</dbReference>
<evidence type="ECO:0000256" key="7">
    <source>
        <dbReference type="ARBA" id="ARBA00022801"/>
    </source>
</evidence>
<dbReference type="CDD" id="cd09274">
    <property type="entry name" value="RNase_HI_RT_Ty3"/>
    <property type="match status" value="1"/>
</dbReference>
<dbReference type="EMBL" id="KL363313">
    <property type="protein sequence ID" value="KFD47822.1"/>
    <property type="molecule type" value="Genomic_DNA"/>
</dbReference>
<evidence type="ECO:0000313" key="12">
    <source>
        <dbReference type="EMBL" id="KFD47822.1"/>
    </source>
</evidence>
<evidence type="ECO:0000259" key="10">
    <source>
        <dbReference type="PROSITE" id="PS50878"/>
    </source>
</evidence>
<evidence type="ECO:0000259" key="11">
    <source>
        <dbReference type="PROSITE" id="PS50994"/>
    </source>
</evidence>
<dbReference type="InterPro" id="IPR050951">
    <property type="entry name" value="Retrovirus_Pol_polyprotein"/>
</dbReference>
<dbReference type="FunFam" id="3.30.70.270:FF:000003">
    <property type="entry name" value="Transposon Ty3-G Gag-Pol polyprotein"/>
    <property type="match status" value="1"/>
</dbReference>
<keyword evidence="2" id="KW-0645">Protease</keyword>
<accession>A0A085LS76</accession>
<gene>
    <name evidence="12" type="ORF">M513_11302</name>
</gene>
<evidence type="ECO:0000256" key="9">
    <source>
        <dbReference type="ARBA" id="ARBA00023268"/>
    </source>
</evidence>
<dbReference type="InterPro" id="IPR055469">
    <property type="entry name" value="DUF7041"/>
</dbReference>
<dbReference type="GO" id="GO:0004519">
    <property type="term" value="F:endonuclease activity"/>
    <property type="evidence" value="ECO:0007669"/>
    <property type="project" value="UniProtKB-KW"/>
</dbReference>
<evidence type="ECO:0000256" key="1">
    <source>
        <dbReference type="ARBA" id="ARBA00012493"/>
    </source>
</evidence>
<evidence type="ECO:0000256" key="6">
    <source>
        <dbReference type="ARBA" id="ARBA00022759"/>
    </source>
</evidence>
<dbReference type="EC" id="2.7.7.49" evidence="1"/>
<dbReference type="InterPro" id="IPR012337">
    <property type="entry name" value="RNaseH-like_sf"/>
</dbReference>
<protein>
    <recommendedName>
        <fullName evidence="1">RNA-directed DNA polymerase</fullName>
        <ecNumber evidence="1">2.7.7.49</ecNumber>
    </recommendedName>
</protein>
<sequence>MPRSPSSALPHTTVSVPVFSSEDPDFWFARLDLFFAQQRVTDEATKLQLAFSGMPEEALVGFRDFTFEAATVPEPFSTFRQLCLNRSLTSKEQRIQQALHSEELGDRKPSAFLRRLQQLLDLPYAGPYPAGILSQSPSCASSLRIPVRPQDIPKTAVTTPFDLFEYLTMPFGLRNAAQTFQRFMDEVTRGLDDCFVYVDDVLLASDSEDEHFALLQKLFQRFKAYGVRINPAKCTLAAQSLTFLGHQIDKNGVSPSPDKVEAIRAFPTPTTTKQLRQFLEMINFYRRFLPNIAVTLAPLDALVSPQCQQITLSPSQLEAFETAKVALSNATLLQHPDPSAPLALMVDASHEAIGAVLQQKTEGSWKPLAFFSRRLHPHQKRYSTFGRELLAAYSAVRHFRSAIQGQHLVIYTDHKPLVHAFRNAPQTLSDREIRHLEFITCFASDLRHIKGTDNVVADAMSRNLHSLQPHDPLSAKKIAIMQAEDPELSSVKQDTSLQLRPQVINDCHLPLWVDVSVSPARIYIPASLRHSVFEATHGLSHSGVRATKRLILTRYVWPGVKRDVARWTASCIPCQRSKVHRHTRSPPVEFPLPGTRFEHVHLDIVGPLPPSENKQYLLTAVDRFSRWPEAWPVAEISAKTIARTFLEGWISRFGIPSRITTDRGRQFDSELWASFSKLLGCQHIATSAYHPQSNGLVERFHRQLKSALIAHMHERSPLDGSAPSRFAGPTYGRQRQFFERTANDASDDPFSFANRLKSSMQRLKPVALRSSMRAPFISKSLKECTHVFLQVAPRPHGLVPLYFGPHAVIKRTDKTITINMDGREATVAIDRTKPAFVDNDKHEASVSNRPRRVIFSQTPTTTSSGGVM</sequence>
<keyword evidence="4" id="KW-0548">Nucleotidyltransferase</keyword>
<dbReference type="Gene3D" id="1.10.340.70">
    <property type="match status" value="1"/>
</dbReference>
<keyword evidence="13" id="KW-1185">Reference proteome</keyword>
<evidence type="ECO:0000256" key="8">
    <source>
        <dbReference type="ARBA" id="ARBA00022918"/>
    </source>
</evidence>
<feature type="domain" description="Reverse transcriptase" evidence="10">
    <location>
        <begin position="1"/>
        <end position="248"/>
    </location>
</feature>
<evidence type="ECO:0000256" key="3">
    <source>
        <dbReference type="ARBA" id="ARBA00022679"/>
    </source>
</evidence>
<dbReference type="GO" id="GO:0042575">
    <property type="term" value="C:DNA polymerase complex"/>
    <property type="evidence" value="ECO:0007669"/>
    <property type="project" value="UniProtKB-ARBA"/>
</dbReference>
<dbReference type="GO" id="GO:0003964">
    <property type="term" value="F:RNA-directed DNA polymerase activity"/>
    <property type="evidence" value="ECO:0007669"/>
    <property type="project" value="UniProtKB-KW"/>
</dbReference>
<dbReference type="Pfam" id="PF23055">
    <property type="entry name" value="DUF7041"/>
    <property type="match status" value="1"/>
</dbReference>
<dbReference type="Pfam" id="PF00665">
    <property type="entry name" value="rve"/>
    <property type="match status" value="1"/>
</dbReference>
<keyword evidence="6" id="KW-0255">Endonuclease</keyword>
<dbReference type="InterPro" id="IPR043502">
    <property type="entry name" value="DNA/RNA_pol_sf"/>
</dbReference>
<dbReference type="Gene3D" id="3.30.70.270">
    <property type="match status" value="2"/>
</dbReference>
<evidence type="ECO:0000313" key="13">
    <source>
        <dbReference type="Proteomes" id="UP000030764"/>
    </source>
</evidence>
<dbReference type="PANTHER" id="PTHR37984:SF5">
    <property type="entry name" value="PROTEIN NYNRIN-LIKE"/>
    <property type="match status" value="1"/>
</dbReference>
<proteinExistence type="predicted"/>
<dbReference type="SUPFAM" id="SSF53098">
    <property type="entry name" value="Ribonuclease H-like"/>
    <property type="match status" value="1"/>
</dbReference>
<dbReference type="InterPro" id="IPR041588">
    <property type="entry name" value="Integrase_H2C2"/>
</dbReference>
<reference evidence="12 13" key="1">
    <citation type="journal article" date="2014" name="Nat. Genet.">
        <title>Genome and transcriptome of the porcine whipworm Trichuris suis.</title>
        <authorList>
            <person name="Jex A.R."/>
            <person name="Nejsum P."/>
            <person name="Schwarz E.M."/>
            <person name="Hu L."/>
            <person name="Young N.D."/>
            <person name="Hall R.S."/>
            <person name="Korhonen P.K."/>
            <person name="Liao S."/>
            <person name="Thamsborg S."/>
            <person name="Xia J."/>
            <person name="Xu P."/>
            <person name="Wang S."/>
            <person name="Scheerlinck J.P."/>
            <person name="Hofmann A."/>
            <person name="Sternberg P.W."/>
            <person name="Wang J."/>
            <person name="Gasser R.B."/>
        </authorList>
    </citation>
    <scope>NUCLEOTIDE SEQUENCE [LARGE SCALE GENOMIC DNA]</scope>
    <source>
        <strain evidence="12">DCEP-RM93M</strain>
    </source>
</reference>
<dbReference type="CDD" id="cd01647">
    <property type="entry name" value="RT_LTR"/>
    <property type="match status" value="1"/>
</dbReference>
<dbReference type="GO" id="GO:0003676">
    <property type="term" value="F:nucleic acid binding"/>
    <property type="evidence" value="ECO:0007669"/>
    <property type="project" value="InterPro"/>
</dbReference>
<dbReference type="GO" id="GO:0008233">
    <property type="term" value="F:peptidase activity"/>
    <property type="evidence" value="ECO:0007669"/>
    <property type="project" value="UniProtKB-KW"/>
</dbReference>
<feature type="domain" description="Integrase catalytic" evidence="11">
    <location>
        <begin position="589"/>
        <end position="757"/>
    </location>
</feature>
<dbReference type="GO" id="GO:0006508">
    <property type="term" value="P:proteolysis"/>
    <property type="evidence" value="ECO:0007669"/>
    <property type="project" value="UniProtKB-KW"/>
</dbReference>
<name>A0A085LS76_9BILA</name>
<dbReference type="GO" id="GO:0015074">
    <property type="term" value="P:DNA integration"/>
    <property type="evidence" value="ECO:0007669"/>
    <property type="project" value="InterPro"/>
</dbReference>
<dbReference type="Pfam" id="PF00078">
    <property type="entry name" value="RVT_1"/>
    <property type="match status" value="1"/>
</dbReference>
<dbReference type="Gene3D" id="3.30.420.10">
    <property type="entry name" value="Ribonuclease H-like superfamily/Ribonuclease H"/>
    <property type="match status" value="1"/>
</dbReference>
<keyword evidence="9" id="KW-0511">Multifunctional enzyme</keyword>
<dbReference type="InterPro" id="IPR036397">
    <property type="entry name" value="RNaseH_sf"/>
</dbReference>
<dbReference type="PROSITE" id="PS50878">
    <property type="entry name" value="RT_POL"/>
    <property type="match status" value="1"/>
</dbReference>
<evidence type="ECO:0000256" key="4">
    <source>
        <dbReference type="ARBA" id="ARBA00022695"/>
    </source>
</evidence>
<dbReference type="Pfam" id="PF17921">
    <property type="entry name" value="Integrase_H2C2"/>
    <property type="match status" value="1"/>
</dbReference>